<dbReference type="PANTHER" id="PTHR30404">
    <property type="entry name" value="N-ACETYLMURAMOYL-L-ALANINE AMIDASE"/>
    <property type="match status" value="1"/>
</dbReference>
<dbReference type="Gene3D" id="2.60.40.3500">
    <property type="match status" value="1"/>
</dbReference>
<feature type="region of interest" description="Disordered" evidence="2">
    <location>
        <begin position="185"/>
        <end position="221"/>
    </location>
</feature>
<dbReference type="InterPro" id="IPR002508">
    <property type="entry name" value="MurNAc-LAA_cat"/>
</dbReference>
<dbReference type="EMBL" id="VNJK01000001">
    <property type="protein sequence ID" value="TVX92000.1"/>
    <property type="molecule type" value="Genomic_DNA"/>
</dbReference>
<feature type="chain" id="PRO_5021920396" evidence="3">
    <location>
        <begin position="28"/>
        <end position="543"/>
    </location>
</feature>
<dbReference type="SMART" id="SM00646">
    <property type="entry name" value="Ami_3"/>
    <property type="match status" value="1"/>
</dbReference>
<evidence type="ECO:0000259" key="4">
    <source>
        <dbReference type="SMART" id="SM00646"/>
    </source>
</evidence>
<evidence type="ECO:0000256" key="3">
    <source>
        <dbReference type="SAM" id="SignalP"/>
    </source>
</evidence>
<dbReference type="PANTHER" id="PTHR30404:SF0">
    <property type="entry name" value="N-ACETYLMURAMOYL-L-ALANINE AMIDASE AMIC"/>
    <property type="match status" value="1"/>
</dbReference>
<dbReference type="InterPro" id="IPR021731">
    <property type="entry name" value="AMIN_dom"/>
</dbReference>
<dbReference type="SUPFAM" id="SSF55383">
    <property type="entry name" value="Copper amine oxidase, domain N"/>
    <property type="match status" value="1"/>
</dbReference>
<evidence type="ECO:0000313" key="6">
    <source>
        <dbReference type="Proteomes" id="UP000318102"/>
    </source>
</evidence>
<evidence type="ECO:0000256" key="2">
    <source>
        <dbReference type="SAM" id="MobiDB-lite"/>
    </source>
</evidence>
<dbReference type="SUPFAM" id="SSF53187">
    <property type="entry name" value="Zn-dependent exopeptidases"/>
    <property type="match status" value="1"/>
</dbReference>
<protein>
    <submittedName>
        <fullName evidence="5">AMIN domain-containing protein</fullName>
    </submittedName>
</protein>
<feature type="domain" description="MurNAc-LAA" evidence="4">
    <location>
        <begin position="428"/>
        <end position="537"/>
    </location>
</feature>
<organism evidence="5 6">
    <name type="scientific">Paenibacillus agilis</name>
    <dbReference type="NCBI Taxonomy" id="3020863"/>
    <lineage>
        <taxon>Bacteria</taxon>
        <taxon>Bacillati</taxon>
        <taxon>Bacillota</taxon>
        <taxon>Bacilli</taxon>
        <taxon>Bacillales</taxon>
        <taxon>Paenibacillaceae</taxon>
        <taxon>Paenibacillus</taxon>
    </lineage>
</organism>
<feature type="compositionally biased region" description="Low complexity" evidence="2">
    <location>
        <begin position="207"/>
        <end position="219"/>
    </location>
</feature>
<dbReference type="Proteomes" id="UP000318102">
    <property type="component" value="Unassembled WGS sequence"/>
</dbReference>
<dbReference type="Pfam" id="PF01520">
    <property type="entry name" value="Amidase_3"/>
    <property type="match status" value="1"/>
</dbReference>
<sequence>MSTTMKKYGLLLMLLTFLFTLPTIAQAEQSTKSTNLTQSTKSKKATNGTNDKNTTEVPQLIQPTPSTKDAKSTSIIIDDKKLTLPSNAEVKNMNQSVMIPLRVVIEHLGYAVDWEKESKQLHISDGTNKIQLTVGSNASIVNGTETTLSSPPVVEGGTALVPLRFVGEQFGLKVRWDNANKSVLIQTPPPKEEVKPDPNQNETIPPGNTGSNKGSTSGTAQINSINYMDNKLMVEVQGTVKPKIITLTDPNRIVMDIPATAFTTEFIDGQLTNGKAGFHGKLDYIVDNPHIEQVRYSLFDEKSSTIRIVLDTKADIGYTITDGGSESGLLTLELHTGDQVVPPAVTDPPTTTPPVTTPPTTIDGKKIVVIDAGHGAKDSGTVGASGKYEKDFVLALALKVEQLLLQEENIQVIMTRTDDTYIQRSERIEMANRVNAAAFVSIHANSAAPKRTVGGTETYFHHKSHQQFADIMHRHILGATKFNDRKVKNNSYEVLTKAKVPAVLLEIGFLSNPQEEQQMLTEEFQHRVAASIVNGIKESIGVQ</sequence>
<feature type="region of interest" description="Disordered" evidence="2">
    <location>
        <begin position="29"/>
        <end position="73"/>
    </location>
</feature>
<dbReference type="AlphaFoldDB" id="A0A559IWJ6"/>
<dbReference type="GO" id="GO:0030288">
    <property type="term" value="C:outer membrane-bounded periplasmic space"/>
    <property type="evidence" value="ECO:0007669"/>
    <property type="project" value="TreeGrafter"/>
</dbReference>
<evidence type="ECO:0000256" key="1">
    <source>
        <dbReference type="ARBA" id="ARBA00022801"/>
    </source>
</evidence>
<comment type="caution">
    <text evidence="5">The sequence shown here is derived from an EMBL/GenBank/DDBJ whole genome shotgun (WGS) entry which is preliminary data.</text>
</comment>
<evidence type="ECO:0000313" key="5">
    <source>
        <dbReference type="EMBL" id="TVX92000.1"/>
    </source>
</evidence>
<dbReference type="InterPro" id="IPR012854">
    <property type="entry name" value="Cu_amine_oxidase-like_N"/>
</dbReference>
<dbReference type="Pfam" id="PF07833">
    <property type="entry name" value="Cu_amine_oxidN1"/>
    <property type="match status" value="1"/>
</dbReference>
<dbReference type="GO" id="GO:0009253">
    <property type="term" value="P:peptidoglycan catabolic process"/>
    <property type="evidence" value="ECO:0007669"/>
    <property type="project" value="InterPro"/>
</dbReference>
<dbReference type="OrthoDB" id="9806267at2"/>
<dbReference type="InterPro" id="IPR050695">
    <property type="entry name" value="N-acetylmuramoyl_amidase_3"/>
</dbReference>
<keyword evidence="1" id="KW-0378">Hydrolase</keyword>
<dbReference type="Gene3D" id="3.30.457.10">
    <property type="entry name" value="Copper amine oxidase-like, N-terminal domain"/>
    <property type="match status" value="1"/>
</dbReference>
<feature type="signal peptide" evidence="3">
    <location>
        <begin position="1"/>
        <end position="27"/>
    </location>
</feature>
<name>A0A559IWJ6_9BACL</name>
<dbReference type="InterPro" id="IPR036582">
    <property type="entry name" value="Mao_N_sf"/>
</dbReference>
<gene>
    <name evidence="5" type="ORF">FPZ44_02375</name>
</gene>
<proteinExistence type="predicted"/>
<dbReference type="GO" id="GO:0008745">
    <property type="term" value="F:N-acetylmuramoyl-L-alanine amidase activity"/>
    <property type="evidence" value="ECO:0007669"/>
    <property type="project" value="InterPro"/>
</dbReference>
<keyword evidence="3" id="KW-0732">Signal</keyword>
<reference evidence="5 6" key="1">
    <citation type="submission" date="2019-07" db="EMBL/GenBank/DDBJ databases">
        <authorList>
            <person name="Kim J."/>
        </authorList>
    </citation>
    <scope>NUCLEOTIDE SEQUENCE [LARGE SCALE GENOMIC DNA]</scope>
    <source>
        <strain evidence="5 6">N4</strain>
    </source>
</reference>
<dbReference type="CDD" id="cd02696">
    <property type="entry name" value="MurNAc-LAA"/>
    <property type="match status" value="1"/>
</dbReference>
<keyword evidence="6" id="KW-1185">Reference proteome</keyword>
<feature type="region of interest" description="Disordered" evidence="2">
    <location>
        <begin position="342"/>
        <end position="362"/>
    </location>
</feature>
<accession>A0A559IWJ6</accession>
<dbReference type="Gene3D" id="3.40.630.40">
    <property type="entry name" value="Zn-dependent exopeptidases"/>
    <property type="match status" value="1"/>
</dbReference>
<dbReference type="RefSeq" id="WP_144987039.1">
    <property type="nucleotide sequence ID" value="NZ_VNJK01000001.1"/>
</dbReference>
<dbReference type="Pfam" id="PF11741">
    <property type="entry name" value="AMIN"/>
    <property type="match status" value="1"/>
</dbReference>